<protein>
    <submittedName>
        <fullName evidence="1">Uncharacterized protein</fullName>
    </submittedName>
</protein>
<sequence length="120" mass="13709">MGRLMVALDQLRHALTPGTSEQAADRIALLRAATDWQRAQVSARLTAKALQRLWKAYRRQISNLPKRTRLPTDAFTRAIASGHPDAAPDAQRRLTALQRWQTEQRPAVWAARYDRRPLDD</sequence>
<gene>
    <name evidence="1" type="ORF">Plo01_47280</name>
</gene>
<dbReference type="EMBL" id="BOOH01000038">
    <property type="protein sequence ID" value="GIH78299.1"/>
    <property type="molecule type" value="Genomic_DNA"/>
</dbReference>
<dbReference type="AlphaFoldDB" id="A0A8J3RNP1"/>
<dbReference type="RefSeq" id="WP_203892814.1">
    <property type="nucleotide sequence ID" value="NZ_BOOH01000038.1"/>
</dbReference>
<dbReference type="Proteomes" id="UP000616724">
    <property type="component" value="Unassembled WGS sequence"/>
</dbReference>
<evidence type="ECO:0000313" key="2">
    <source>
        <dbReference type="Proteomes" id="UP000616724"/>
    </source>
</evidence>
<comment type="caution">
    <text evidence="1">The sequence shown here is derived from an EMBL/GenBank/DDBJ whole genome shotgun (WGS) entry which is preliminary data.</text>
</comment>
<name>A0A8J3RNP1_9ACTN</name>
<accession>A0A8J3RNP1</accession>
<evidence type="ECO:0000313" key="1">
    <source>
        <dbReference type="EMBL" id="GIH78299.1"/>
    </source>
</evidence>
<proteinExistence type="predicted"/>
<reference evidence="1 2" key="1">
    <citation type="submission" date="2021-01" db="EMBL/GenBank/DDBJ databases">
        <title>Whole genome shotgun sequence of Planobispora longispora NBRC 13918.</title>
        <authorList>
            <person name="Komaki H."/>
            <person name="Tamura T."/>
        </authorList>
    </citation>
    <scope>NUCLEOTIDE SEQUENCE [LARGE SCALE GENOMIC DNA]</scope>
    <source>
        <strain evidence="1 2">NBRC 13918</strain>
    </source>
</reference>
<organism evidence="1 2">
    <name type="scientific">Planobispora longispora</name>
    <dbReference type="NCBI Taxonomy" id="28887"/>
    <lineage>
        <taxon>Bacteria</taxon>
        <taxon>Bacillati</taxon>
        <taxon>Actinomycetota</taxon>
        <taxon>Actinomycetes</taxon>
        <taxon>Streptosporangiales</taxon>
        <taxon>Streptosporangiaceae</taxon>
        <taxon>Planobispora</taxon>
    </lineage>
</organism>
<keyword evidence="2" id="KW-1185">Reference proteome</keyword>